<accession>A0A3G6J2R6</accession>
<gene>
    <name evidence="1" type="ORF">CGERO_10160</name>
</gene>
<dbReference type="EMBL" id="CP033897">
    <property type="protein sequence ID" value="AZA12317.1"/>
    <property type="molecule type" value="Genomic_DNA"/>
</dbReference>
<reference evidence="1 2" key="1">
    <citation type="submission" date="2018-11" db="EMBL/GenBank/DDBJ databases">
        <authorList>
            <person name="Kleinhagauer T."/>
            <person name="Glaeser S.P."/>
            <person name="Spergser J."/>
            <person name="Ruckert C."/>
            <person name="Kaempfer P."/>
            <person name="Busse H.-J."/>
        </authorList>
    </citation>
    <scope>NUCLEOTIDE SEQUENCE [LARGE SCALE GENOMIC DNA]</scope>
    <source>
        <strain evidence="1 2">W8</strain>
    </source>
</reference>
<keyword evidence="2" id="KW-1185">Reference proteome</keyword>
<organism evidence="1 2">
    <name type="scientific">Corynebacterium gerontici</name>
    <dbReference type="NCBI Taxonomy" id="2079234"/>
    <lineage>
        <taxon>Bacteria</taxon>
        <taxon>Bacillati</taxon>
        <taxon>Actinomycetota</taxon>
        <taxon>Actinomycetes</taxon>
        <taxon>Mycobacteriales</taxon>
        <taxon>Corynebacteriaceae</taxon>
        <taxon>Corynebacterium</taxon>
    </lineage>
</organism>
<dbReference type="Proteomes" id="UP000271587">
    <property type="component" value="Chromosome"/>
</dbReference>
<proteinExistence type="predicted"/>
<dbReference type="KEGG" id="cgk:CGERO_10160"/>
<evidence type="ECO:0000313" key="2">
    <source>
        <dbReference type="Proteomes" id="UP000271587"/>
    </source>
</evidence>
<name>A0A3G6J2R6_9CORY</name>
<sequence length="39" mass="4092">MEVGPAPFPGYFDQDAAQFAVAIVKTILGTIGQAYGFTV</sequence>
<dbReference type="AlphaFoldDB" id="A0A3G6J2R6"/>
<protein>
    <submittedName>
        <fullName evidence="1">Uncharacterized protein</fullName>
    </submittedName>
</protein>
<evidence type="ECO:0000313" key="1">
    <source>
        <dbReference type="EMBL" id="AZA12317.1"/>
    </source>
</evidence>